<evidence type="ECO:0000313" key="4">
    <source>
        <dbReference type="EMBL" id="RYB03877.1"/>
    </source>
</evidence>
<dbReference type="OrthoDB" id="9788221at2"/>
<accession>A0A4Q2RCC2</accession>
<evidence type="ECO:0000256" key="3">
    <source>
        <dbReference type="SAM" id="Phobius"/>
    </source>
</evidence>
<keyword evidence="3" id="KW-0812">Transmembrane</keyword>
<dbReference type="InterPro" id="IPR003719">
    <property type="entry name" value="Phenazine_PhzF-like"/>
</dbReference>
<reference evidence="4 5" key="2">
    <citation type="submission" date="2019-02" db="EMBL/GenBank/DDBJ databases">
        <title>'Lichenibacterium ramalinii' gen. nov. sp. nov., 'Lichenibacterium minor' gen. nov. sp. nov.</title>
        <authorList>
            <person name="Pankratov T."/>
        </authorList>
    </citation>
    <scope>NUCLEOTIDE SEQUENCE [LARGE SCALE GENOMIC DNA]</scope>
    <source>
        <strain evidence="4 5">RmlP001</strain>
    </source>
</reference>
<evidence type="ECO:0000313" key="5">
    <source>
        <dbReference type="Proteomes" id="UP000289411"/>
    </source>
</evidence>
<feature type="transmembrane region" description="Helical" evidence="3">
    <location>
        <begin position="261"/>
        <end position="285"/>
    </location>
</feature>
<proteinExistence type="inferred from homology"/>
<dbReference type="PANTHER" id="PTHR13774">
    <property type="entry name" value="PHENAZINE BIOSYNTHESIS PROTEIN"/>
    <property type="match status" value="1"/>
</dbReference>
<dbReference type="Gene3D" id="3.10.310.10">
    <property type="entry name" value="Diaminopimelate Epimerase, Chain A, domain 1"/>
    <property type="match status" value="2"/>
</dbReference>
<dbReference type="Proteomes" id="UP000289411">
    <property type="component" value="Unassembled WGS sequence"/>
</dbReference>
<keyword evidence="3" id="KW-1133">Transmembrane helix</keyword>
<gene>
    <name evidence="4" type="ORF">D3272_14845</name>
</gene>
<name>A0A4Q2RCC2_9HYPH</name>
<dbReference type="PIRSF" id="PIRSF016184">
    <property type="entry name" value="PhzC_PhzF"/>
    <property type="match status" value="1"/>
</dbReference>
<protein>
    <submittedName>
        <fullName evidence="4">PhzF family phenazine biosynthesis protein</fullName>
    </submittedName>
</protein>
<keyword evidence="3" id="KW-0472">Membrane</keyword>
<comment type="similarity">
    <text evidence="1">Belongs to the PhzF family.</text>
</comment>
<dbReference type="GO" id="GO:0016853">
    <property type="term" value="F:isomerase activity"/>
    <property type="evidence" value="ECO:0007669"/>
    <property type="project" value="TreeGrafter"/>
</dbReference>
<evidence type="ECO:0000256" key="2">
    <source>
        <dbReference type="PIRSR" id="PIRSR016184-1"/>
    </source>
</evidence>
<organism evidence="4 5">
    <name type="scientific">Lichenibacterium ramalinae</name>
    <dbReference type="NCBI Taxonomy" id="2316527"/>
    <lineage>
        <taxon>Bacteria</taxon>
        <taxon>Pseudomonadati</taxon>
        <taxon>Pseudomonadota</taxon>
        <taxon>Alphaproteobacteria</taxon>
        <taxon>Hyphomicrobiales</taxon>
        <taxon>Lichenihabitantaceae</taxon>
        <taxon>Lichenibacterium</taxon>
    </lineage>
</organism>
<dbReference type="PANTHER" id="PTHR13774:SF32">
    <property type="entry name" value="ANTISENSE-ENHANCING SEQUENCE 1"/>
    <property type="match status" value="1"/>
</dbReference>
<dbReference type="Pfam" id="PF02567">
    <property type="entry name" value="PhzC-PhzF"/>
    <property type="match status" value="1"/>
</dbReference>
<comment type="caution">
    <text evidence="4">The sequence shown here is derived from an EMBL/GenBank/DDBJ whole genome shotgun (WGS) entry which is preliminary data.</text>
</comment>
<dbReference type="GO" id="GO:0005737">
    <property type="term" value="C:cytoplasm"/>
    <property type="evidence" value="ECO:0007669"/>
    <property type="project" value="TreeGrafter"/>
</dbReference>
<feature type="active site" evidence="2">
    <location>
        <position position="46"/>
    </location>
</feature>
<sequence>MRRRFHTLDVFTDRPLSGNPLAVVHDAQGLDAARMQAVAREFNLSETVFLLEPRDPVNSARIRIFTPARELPFAGHPTVGTAVLLAELRAPEIVARQDLALVIEEEVGLVQCTARRARGRPYAEFLLPRLPEACGTPMPDADLAASLSLDAAEIGFDRHRPLMLTAGVPFTTVPLASPEAVDRASPDAGRWPSDLRTYVYARSGAGFHARMFAAGLGIAEDPATGSAAAAFAGAVMAFDAPPDGEHAIEIRQGVAMGRPSLIVLGLDVAGGALVAATIGGGAVIVSEGTIDL</sequence>
<dbReference type="NCBIfam" id="TIGR00654">
    <property type="entry name" value="PhzF_family"/>
    <property type="match status" value="1"/>
</dbReference>
<keyword evidence="5" id="KW-1185">Reference proteome</keyword>
<dbReference type="SUPFAM" id="SSF54506">
    <property type="entry name" value="Diaminopimelate epimerase-like"/>
    <property type="match status" value="1"/>
</dbReference>
<reference evidence="4 5" key="1">
    <citation type="submission" date="2018-09" db="EMBL/GenBank/DDBJ databases">
        <authorList>
            <person name="Grouzdev D.S."/>
            <person name="Krutkina M.S."/>
        </authorList>
    </citation>
    <scope>NUCLEOTIDE SEQUENCE [LARGE SCALE GENOMIC DNA]</scope>
    <source>
        <strain evidence="4 5">RmlP001</strain>
    </source>
</reference>
<dbReference type="AlphaFoldDB" id="A0A4Q2RCC2"/>
<dbReference type="EMBL" id="QYBC01000012">
    <property type="protein sequence ID" value="RYB03877.1"/>
    <property type="molecule type" value="Genomic_DNA"/>
</dbReference>
<dbReference type="RefSeq" id="WP_129219994.1">
    <property type="nucleotide sequence ID" value="NZ_QYBC01000012.1"/>
</dbReference>
<evidence type="ECO:0000256" key="1">
    <source>
        <dbReference type="ARBA" id="ARBA00008270"/>
    </source>
</evidence>